<evidence type="ECO:0000256" key="2">
    <source>
        <dbReference type="SAM" id="Phobius"/>
    </source>
</evidence>
<dbReference type="Gene3D" id="2.60.40.10">
    <property type="entry name" value="Immunoglobulins"/>
    <property type="match status" value="1"/>
</dbReference>
<feature type="compositionally biased region" description="Low complexity" evidence="1">
    <location>
        <begin position="328"/>
        <end position="339"/>
    </location>
</feature>
<evidence type="ECO:0000313" key="6">
    <source>
        <dbReference type="Proteomes" id="UP000782843"/>
    </source>
</evidence>
<feature type="region of interest" description="Disordered" evidence="1">
    <location>
        <begin position="308"/>
        <end position="359"/>
    </location>
</feature>
<feature type="signal peptide" evidence="3">
    <location>
        <begin position="1"/>
        <end position="25"/>
    </location>
</feature>
<feature type="domain" description="Cep192/Spd-2-like" evidence="4">
    <location>
        <begin position="207"/>
        <end position="297"/>
    </location>
</feature>
<dbReference type="EMBL" id="JAGQLG010000152">
    <property type="protein sequence ID" value="MCA9382507.1"/>
    <property type="molecule type" value="Genomic_DNA"/>
</dbReference>
<dbReference type="Proteomes" id="UP000782843">
    <property type="component" value="Unassembled WGS sequence"/>
</dbReference>
<dbReference type="InterPro" id="IPR054090">
    <property type="entry name" value="Cep192_Spd-2-like_dom"/>
</dbReference>
<feature type="compositionally biased region" description="Polar residues" evidence="1">
    <location>
        <begin position="346"/>
        <end position="359"/>
    </location>
</feature>
<name>A0A955L3W1_9BACT</name>
<comment type="caution">
    <text evidence="5">The sequence shown here is derived from an EMBL/GenBank/DDBJ whole genome shotgun (WGS) entry which is preliminary data.</text>
</comment>
<keyword evidence="2" id="KW-0472">Membrane</keyword>
<dbReference type="AlphaFoldDB" id="A0A955L3W1"/>
<evidence type="ECO:0000256" key="3">
    <source>
        <dbReference type="SAM" id="SignalP"/>
    </source>
</evidence>
<feature type="transmembrane region" description="Helical" evidence="2">
    <location>
        <begin position="507"/>
        <end position="529"/>
    </location>
</feature>
<sequence>MKRLSAFVLVSFISFFLFITPAVHATFLRADTSQTLDFGQINYDLNTKLFSSNNLYKQVSYTNIRTDDGSGVNPAVKKIGIYNTYANDFSYKNRLYTTGSPFLVNVPGTGYSANRNLSFDTNIASGSSSIAEVKMVLTTANVQHCIDARDKVCNLGQAGDSRPFQKIYYQPYYCLFTAPSSCNVSDGLEILPVVDISFLLPDPEISVTSLSFGQVEVGDSVTKQFTIQNNSTNYNFSLLFPSNTSNFSSPQGGQVVNIGQQSSREFDVTYTPTAASADTKRLYFTDSRSGVSSIISLDLHLDLSGTGVVTAASPDPEPEQDPEGDNGGTSNSNQNTGTQPDENGDDQNQPDQGSDSPVVSNTIVMKLDPTSGDEQSSNEVKIENVESDLDISIEQITTDSNDGNTIISGKGTPNTKYQIYIYSDPITAIVTTDDQGNWEYNVDQKLPVGAHEVYFAQLNDKDELMAEPVLIAQFEISDTSKDVPASETAIVTSASTTEAKSTVNTNVIIALAFVLLFVVASTVIVIVVARQNKTKKESNKEKKEKKN</sequence>
<dbReference type="InterPro" id="IPR013783">
    <property type="entry name" value="Ig-like_fold"/>
</dbReference>
<evidence type="ECO:0000313" key="5">
    <source>
        <dbReference type="EMBL" id="MCA9382507.1"/>
    </source>
</evidence>
<accession>A0A955L3W1</accession>
<keyword evidence="3" id="KW-0732">Signal</keyword>
<reference evidence="5" key="2">
    <citation type="journal article" date="2021" name="Microbiome">
        <title>Successional dynamics and alternative stable states in a saline activated sludge microbial community over 9 years.</title>
        <authorList>
            <person name="Wang Y."/>
            <person name="Ye J."/>
            <person name="Ju F."/>
            <person name="Liu L."/>
            <person name="Boyd J.A."/>
            <person name="Deng Y."/>
            <person name="Parks D.H."/>
            <person name="Jiang X."/>
            <person name="Yin X."/>
            <person name="Woodcroft B.J."/>
            <person name="Tyson G.W."/>
            <person name="Hugenholtz P."/>
            <person name="Polz M.F."/>
            <person name="Zhang T."/>
        </authorList>
    </citation>
    <scope>NUCLEOTIDE SEQUENCE</scope>
    <source>
        <strain evidence="5">HKST-UBA10</strain>
    </source>
</reference>
<dbReference type="Pfam" id="PF22073">
    <property type="entry name" value="Cep192_D4"/>
    <property type="match status" value="1"/>
</dbReference>
<organism evidence="5 6">
    <name type="scientific">Candidatus Dojkabacteria bacterium</name>
    <dbReference type="NCBI Taxonomy" id="2099670"/>
    <lineage>
        <taxon>Bacteria</taxon>
        <taxon>Candidatus Dojkabacteria</taxon>
    </lineage>
</organism>
<protein>
    <recommendedName>
        <fullName evidence="4">Cep192/Spd-2-like domain-containing protein</fullName>
    </recommendedName>
</protein>
<feature type="chain" id="PRO_5038132631" description="Cep192/Spd-2-like domain-containing protein" evidence="3">
    <location>
        <begin position="26"/>
        <end position="547"/>
    </location>
</feature>
<gene>
    <name evidence="5" type="ORF">KC660_03820</name>
</gene>
<proteinExistence type="predicted"/>
<evidence type="ECO:0000259" key="4">
    <source>
        <dbReference type="Pfam" id="PF22073"/>
    </source>
</evidence>
<evidence type="ECO:0000256" key="1">
    <source>
        <dbReference type="SAM" id="MobiDB-lite"/>
    </source>
</evidence>
<reference evidence="5" key="1">
    <citation type="submission" date="2020-04" db="EMBL/GenBank/DDBJ databases">
        <authorList>
            <person name="Zhang T."/>
        </authorList>
    </citation>
    <scope>NUCLEOTIDE SEQUENCE</scope>
    <source>
        <strain evidence="5">HKST-UBA10</strain>
    </source>
</reference>
<keyword evidence="2" id="KW-0812">Transmembrane</keyword>
<keyword evidence="2" id="KW-1133">Transmembrane helix</keyword>